<gene>
    <name evidence="3" type="ORF">GCM10010201_12190</name>
</gene>
<feature type="region of interest" description="Disordered" evidence="1">
    <location>
        <begin position="135"/>
        <end position="169"/>
    </location>
</feature>
<dbReference type="Pfam" id="PF09534">
    <property type="entry name" value="Trp_oprn_chp"/>
    <property type="match status" value="1"/>
</dbReference>
<dbReference type="EMBL" id="BAAARY010000004">
    <property type="protein sequence ID" value="GAA2516985.1"/>
    <property type="molecule type" value="Genomic_DNA"/>
</dbReference>
<keyword evidence="2" id="KW-0472">Membrane</keyword>
<reference evidence="4" key="1">
    <citation type="journal article" date="2019" name="Int. J. Syst. Evol. Microbiol.">
        <title>The Global Catalogue of Microorganisms (GCM) 10K type strain sequencing project: providing services to taxonomists for standard genome sequencing and annotation.</title>
        <authorList>
            <consortium name="The Broad Institute Genomics Platform"/>
            <consortium name="The Broad Institute Genome Sequencing Center for Infectious Disease"/>
            <person name="Wu L."/>
            <person name="Ma J."/>
        </authorList>
    </citation>
    <scope>NUCLEOTIDE SEQUENCE [LARGE SCALE GENOMIC DNA]</scope>
    <source>
        <strain evidence="4">JCM 3367</strain>
    </source>
</reference>
<feature type="transmembrane region" description="Helical" evidence="2">
    <location>
        <begin position="48"/>
        <end position="67"/>
    </location>
</feature>
<keyword evidence="4" id="KW-1185">Reference proteome</keyword>
<sequence length="169" mass="17091">MALILVGCVGAAGLLLFAATGGWRQVTVGRSVEFPDPTEWRTGEQLLPWLPAVAWAAMAAAGAVLAVRGLARVVVGLGIAVAGAVSVIGAVAVWSDGARIVWVAATVVAGATLVAAGVVTARHGRHWPTLGARYQRSPAGAPGARDGRAAEGPAETWAALDRGEDPTLD</sequence>
<dbReference type="Proteomes" id="UP001499978">
    <property type="component" value="Unassembled WGS sequence"/>
</dbReference>
<feature type="transmembrane region" description="Helical" evidence="2">
    <location>
        <begin position="100"/>
        <end position="121"/>
    </location>
</feature>
<feature type="compositionally biased region" description="Low complexity" evidence="1">
    <location>
        <begin position="138"/>
        <end position="155"/>
    </location>
</feature>
<accession>A0ABP6AJG8</accession>
<keyword evidence="2" id="KW-0812">Transmembrane</keyword>
<evidence type="ECO:0000256" key="2">
    <source>
        <dbReference type="SAM" id="Phobius"/>
    </source>
</evidence>
<protein>
    <submittedName>
        <fullName evidence="3">Uncharacterized protein</fullName>
    </submittedName>
</protein>
<keyword evidence="2" id="KW-1133">Transmembrane helix</keyword>
<evidence type="ECO:0000313" key="4">
    <source>
        <dbReference type="Proteomes" id="UP001499978"/>
    </source>
</evidence>
<comment type="caution">
    <text evidence="3">The sequence shown here is derived from an EMBL/GenBank/DDBJ whole genome shotgun (WGS) entry which is preliminary data.</text>
</comment>
<evidence type="ECO:0000256" key="1">
    <source>
        <dbReference type="SAM" id="MobiDB-lite"/>
    </source>
</evidence>
<name>A0ABP6AJG8_9ACTN</name>
<proteinExistence type="predicted"/>
<feature type="transmembrane region" description="Helical" evidence="2">
    <location>
        <begin position="74"/>
        <end position="94"/>
    </location>
</feature>
<organism evidence="3 4">
    <name type="scientific">Pilimelia columellifera subsp. columellifera</name>
    <dbReference type="NCBI Taxonomy" id="706583"/>
    <lineage>
        <taxon>Bacteria</taxon>
        <taxon>Bacillati</taxon>
        <taxon>Actinomycetota</taxon>
        <taxon>Actinomycetes</taxon>
        <taxon>Micromonosporales</taxon>
        <taxon>Micromonosporaceae</taxon>
        <taxon>Pilimelia</taxon>
    </lineage>
</organism>
<dbReference type="InterPro" id="IPR019051">
    <property type="entry name" value="Trp_biosyn_TM_oprn/chp"/>
</dbReference>
<evidence type="ECO:0000313" key="3">
    <source>
        <dbReference type="EMBL" id="GAA2516985.1"/>
    </source>
</evidence>